<dbReference type="PANTHER" id="PTHR30419">
    <property type="entry name" value="HTH-TYPE TRANSCRIPTIONAL REGULATOR YBHD"/>
    <property type="match status" value="1"/>
</dbReference>
<name>A0A2S8JDJ9_RHOOP</name>
<keyword evidence="2" id="KW-0805">Transcription regulation</keyword>
<evidence type="ECO:0000256" key="4">
    <source>
        <dbReference type="ARBA" id="ARBA00023163"/>
    </source>
</evidence>
<evidence type="ECO:0000313" key="7">
    <source>
        <dbReference type="Proteomes" id="UP000239290"/>
    </source>
</evidence>
<dbReference type="GO" id="GO:0003700">
    <property type="term" value="F:DNA-binding transcription factor activity"/>
    <property type="evidence" value="ECO:0007669"/>
    <property type="project" value="InterPro"/>
</dbReference>
<dbReference type="InterPro" id="IPR036390">
    <property type="entry name" value="WH_DNA-bd_sf"/>
</dbReference>
<dbReference type="RefSeq" id="WP_105414105.1">
    <property type="nucleotide sequence ID" value="NZ_PUIO01000009.1"/>
</dbReference>
<reference evidence="7" key="1">
    <citation type="submission" date="2018-02" db="EMBL/GenBank/DDBJ databases">
        <title>Draft genome sequencing of Rhodococcus opacus KU647198.</title>
        <authorList>
            <person name="Zheng B.-X."/>
        </authorList>
    </citation>
    <scope>NUCLEOTIDE SEQUENCE [LARGE SCALE GENOMIC DNA]</scope>
    <source>
        <strain evidence="7">04-OD7</strain>
    </source>
</reference>
<keyword evidence="3" id="KW-0238">DNA-binding</keyword>
<dbReference type="InterPro" id="IPR000847">
    <property type="entry name" value="LysR_HTH_N"/>
</dbReference>
<accession>A0A2S8JDJ9</accession>
<dbReference type="SUPFAM" id="SSF46785">
    <property type="entry name" value="Winged helix' DNA-binding domain"/>
    <property type="match status" value="1"/>
</dbReference>
<evidence type="ECO:0000256" key="3">
    <source>
        <dbReference type="ARBA" id="ARBA00023125"/>
    </source>
</evidence>
<evidence type="ECO:0000259" key="5">
    <source>
        <dbReference type="PROSITE" id="PS50931"/>
    </source>
</evidence>
<dbReference type="SUPFAM" id="SSF53850">
    <property type="entry name" value="Periplasmic binding protein-like II"/>
    <property type="match status" value="1"/>
</dbReference>
<proteinExistence type="inferred from homology"/>
<protein>
    <submittedName>
        <fullName evidence="6">LysR family transcriptional regulator</fullName>
    </submittedName>
</protein>
<sequence>MDARQLKYFLAVVDHGGVSRAADALLIAQPSLSHTIATLERELGVPLFHRIGRRLTLSDAGETLIGPARTVLRNLDDAKASVVALKELRAGRIDLITMPSYGIEPLSTILTAFTDQHPAVTFKVEAAPTPAAVVTSVRTGACEIGLLGASAPVREPELDVVELEVQPLVLISGPGAVVPAGPQIERAEMAGMRLIVSQGGSLMRSLVDDVLSNGVAATIIAELANRTSILPLVLSGFGQAVLPAAWSPLARRAGALVHRIVPESNLHVVAVCRRSQLTPPAAALMDDMRAYAVQPRTSWEETTGG</sequence>
<dbReference type="Gene3D" id="1.10.10.10">
    <property type="entry name" value="Winged helix-like DNA-binding domain superfamily/Winged helix DNA-binding domain"/>
    <property type="match status" value="1"/>
</dbReference>
<comment type="similarity">
    <text evidence="1">Belongs to the LysR transcriptional regulatory family.</text>
</comment>
<dbReference type="InterPro" id="IPR005119">
    <property type="entry name" value="LysR_subst-bd"/>
</dbReference>
<dbReference type="Pfam" id="PF03466">
    <property type="entry name" value="LysR_substrate"/>
    <property type="match status" value="1"/>
</dbReference>
<dbReference type="CDD" id="cd05466">
    <property type="entry name" value="PBP2_LTTR_substrate"/>
    <property type="match status" value="1"/>
</dbReference>
<dbReference type="Proteomes" id="UP000239290">
    <property type="component" value="Unassembled WGS sequence"/>
</dbReference>
<dbReference type="AlphaFoldDB" id="A0A2S8JDJ9"/>
<dbReference type="EMBL" id="PUIO01000009">
    <property type="protein sequence ID" value="PQP25085.1"/>
    <property type="molecule type" value="Genomic_DNA"/>
</dbReference>
<dbReference type="GO" id="GO:0003677">
    <property type="term" value="F:DNA binding"/>
    <property type="evidence" value="ECO:0007669"/>
    <property type="project" value="UniProtKB-KW"/>
</dbReference>
<dbReference type="InterPro" id="IPR050950">
    <property type="entry name" value="HTH-type_LysR_regulators"/>
</dbReference>
<dbReference type="Pfam" id="PF00126">
    <property type="entry name" value="HTH_1"/>
    <property type="match status" value="1"/>
</dbReference>
<comment type="caution">
    <text evidence="6">The sequence shown here is derived from an EMBL/GenBank/DDBJ whole genome shotgun (WGS) entry which is preliminary data.</text>
</comment>
<dbReference type="InterPro" id="IPR036388">
    <property type="entry name" value="WH-like_DNA-bd_sf"/>
</dbReference>
<dbReference type="Gene3D" id="3.40.190.290">
    <property type="match status" value="1"/>
</dbReference>
<dbReference type="PRINTS" id="PR00039">
    <property type="entry name" value="HTHLYSR"/>
</dbReference>
<gene>
    <name evidence="6" type="ORF">C5613_09520</name>
</gene>
<feature type="domain" description="HTH lysR-type" evidence="5">
    <location>
        <begin position="1"/>
        <end position="58"/>
    </location>
</feature>
<dbReference type="FunFam" id="1.10.10.10:FF:000001">
    <property type="entry name" value="LysR family transcriptional regulator"/>
    <property type="match status" value="1"/>
</dbReference>
<organism evidence="6 7">
    <name type="scientific">Rhodococcus opacus</name>
    <name type="common">Nocardia opaca</name>
    <dbReference type="NCBI Taxonomy" id="37919"/>
    <lineage>
        <taxon>Bacteria</taxon>
        <taxon>Bacillati</taxon>
        <taxon>Actinomycetota</taxon>
        <taxon>Actinomycetes</taxon>
        <taxon>Mycobacteriales</taxon>
        <taxon>Nocardiaceae</taxon>
        <taxon>Rhodococcus</taxon>
    </lineage>
</organism>
<dbReference type="PROSITE" id="PS50931">
    <property type="entry name" value="HTH_LYSR"/>
    <property type="match status" value="1"/>
</dbReference>
<evidence type="ECO:0000256" key="2">
    <source>
        <dbReference type="ARBA" id="ARBA00023015"/>
    </source>
</evidence>
<evidence type="ECO:0000313" key="6">
    <source>
        <dbReference type="EMBL" id="PQP25085.1"/>
    </source>
</evidence>
<dbReference type="GO" id="GO:0005829">
    <property type="term" value="C:cytosol"/>
    <property type="evidence" value="ECO:0007669"/>
    <property type="project" value="TreeGrafter"/>
</dbReference>
<evidence type="ECO:0000256" key="1">
    <source>
        <dbReference type="ARBA" id="ARBA00009437"/>
    </source>
</evidence>
<keyword evidence="4" id="KW-0804">Transcription</keyword>